<dbReference type="RefSeq" id="XP_016448251.1">
    <property type="nucleotide sequence ID" value="XM_016592765.1"/>
</dbReference>
<dbReference type="PANTHER" id="PTHR47723">
    <property type="entry name" value="OS05G0353850 PROTEIN"/>
    <property type="match status" value="1"/>
</dbReference>
<protein>
    <recommendedName>
        <fullName evidence="1">RNase H type-1 domain-containing protein</fullName>
    </recommendedName>
</protein>
<dbReference type="InterPro" id="IPR002156">
    <property type="entry name" value="RNaseH_domain"/>
</dbReference>
<evidence type="ECO:0000313" key="2">
    <source>
        <dbReference type="RefSeq" id="XP_016448251.1"/>
    </source>
</evidence>
<dbReference type="KEGG" id="nta:107773339"/>
<evidence type="ECO:0000259" key="1">
    <source>
        <dbReference type="Pfam" id="PF13456"/>
    </source>
</evidence>
<name>A0A1S3Y7J9_TOBAC</name>
<dbReference type="AlphaFoldDB" id="A0A1S3Y7J9"/>
<gene>
    <name evidence="2" type="primary">LOC107773339</name>
</gene>
<feature type="non-terminal residue" evidence="2">
    <location>
        <position position="198"/>
    </location>
</feature>
<dbReference type="Pfam" id="PF13456">
    <property type="entry name" value="RVT_3"/>
    <property type="match status" value="1"/>
</dbReference>
<dbReference type="InterPro" id="IPR044730">
    <property type="entry name" value="RNase_H-like_dom_plant"/>
</dbReference>
<dbReference type="GO" id="GO:0003676">
    <property type="term" value="F:nucleic acid binding"/>
    <property type="evidence" value="ECO:0007669"/>
    <property type="project" value="InterPro"/>
</dbReference>
<dbReference type="PANTHER" id="PTHR47723:SF23">
    <property type="entry name" value="REVERSE TRANSCRIPTASE-LIKE PROTEIN"/>
    <property type="match status" value="1"/>
</dbReference>
<dbReference type="GO" id="GO:0004523">
    <property type="term" value="F:RNA-DNA hybrid ribonuclease activity"/>
    <property type="evidence" value="ECO:0007669"/>
    <property type="project" value="InterPro"/>
</dbReference>
<dbReference type="InterPro" id="IPR012337">
    <property type="entry name" value="RNaseH-like_sf"/>
</dbReference>
<accession>A0A1S3Y7J9</accession>
<feature type="domain" description="RNase H type-1" evidence="1">
    <location>
        <begin position="60"/>
        <end position="129"/>
    </location>
</feature>
<dbReference type="CDD" id="cd06222">
    <property type="entry name" value="RNase_H_like"/>
    <property type="match status" value="1"/>
</dbReference>
<dbReference type="OrthoDB" id="961708at2759"/>
<proteinExistence type="predicted"/>
<reference evidence="2" key="1">
    <citation type="submission" date="2025-08" db="UniProtKB">
        <authorList>
            <consortium name="RefSeq"/>
        </authorList>
    </citation>
    <scope>IDENTIFICATION</scope>
</reference>
<dbReference type="InterPro" id="IPR036397">
    <property type="entry name" value="RNaseH_sf"/>
</dbReference>
<dbReference type="Gene3D" id="3.30.420.10">
    <property type="entry name" value="Ribonuclease H-like superfamily/Ribonuclease H"/>
    <property type="match status" value="1"/>
</dbReference>
<organism evidence="2">
    <name type="scientific">Nicotiana tabacum</name>
    <name type="common">Common tobacco</name>
    <dbReference type="NCBI Taxonomy" id="4097"/>
    <lineage>
        <taxon>Eukaryota</taxon>
        <taxon>Viridiplantae</taxon>
        <taxon>Streptophyta</taxon>
        <taxon>Embryophyta</taxon>
        <taxon>Tracheophyta</taxon>
        <taxon>Spermatophyta</taxon>
        <taxon>Magnoliopsida</taxon>
        <taxon>eudicotyledons</taxon>
        <taxon>Gunneridae</taxon>
        <taxon>Pentapetalae</taxon>
        <taxon>asterids</taxon>
        <taxon>lamiids</taxon>
        <taxon>Solanales</taxon>
        <taxon>Solanaceae</taxon>
        <taxon>Nicotianoideae</taxon>
        <taxon>Nicotianeae</taxon>
        <taxon>Nicotiana</taxon>
    </lineage>
</organism>
<dbReference type="InterPro" id="IPR053151">
    <property type="entry name" value="RNase_H-like"/>
</dbReference>
<dbReference type="PaxDb" id="4097-A0A1S3Y7J9"/>
<dbReference type="SUPFAM" id="SSF53098">
    <property type="entry name" value="Ribonuclease H-like"/>
    <property type="match status" value="1"/>
</dbReference>
<sequence>MWLNINNNNHLNTNYYLNPNTAIALAIEYLLITEKEKTTVPTHAIKIGWHKPPPHSYKLNIDGAFNDKEKVGGLGGLFRDHNGHWLLGYQHRCPARSLHVELQALKEGFKIALMKGFTPLIVETDATRLRELRIIYNFREGNKVAHKMAKEALKEGTEFQLLDNPPSYVINNLASDRASCVNFVKTMAVSVCAQLAEW</sequence>